<proteinExistence type="predicted"/>
<evidence type="ECO:0008006" key="5">
    <source>
        <dbReference type="Google" id="ProtNLM"/>
    </source>
</evidence>
<dbReference type="KEGG" id="cgl:Cgl0834"/>
<feature type="transmembrane region" description="Helical" evidence="2">
    <location>
        <begin position="12"/>
        <end position="32"/>
    </location>
</feature>
<organism evidence="3 4">
    <name type="scientific">Corynebacterium glutamicum (strain ATCC 13032 / DSM 20300 / JCM 1318 / BCRC 11384 / CCUG 27702 / LMG 3730 / NBRC 12168 / NCIMB 10025 / NRRL B-2784 / 534)</name>
    <dbReference type="NCBI Taxonomy" id="196627"/>
    <lineage>
        <taxon>Bacteria</taxon>
        <taxon>Bacillati</taxon>
        <taxon>Actinomycetota</taxon>
        <taxon>Actinomycetes</taxon>
        <taxon>Mycobacteriales</taxon>
        <taxon>Corynebacteriaceae</taxon>
        <taxon>Corynebacterium</taxon>
    </lineage>
</organism>
<dbReference type="PATRIC" id="fig|196627.13.peg.818"/>
<dbReference type="Proteomes" id="UP000000582">
    <property type="component" value="Chromosome"/>
</dbReference>
<name>Q8NS48_CORGL</name>
<keyword evidence="2" id="KW-1133">Transmembrane helix</keyword>
<dbReference type="Gene3D" id="3.40.710.10">
    <property type="entry name" value="DD-peptidase/beta-lactamase superfamily"/>
    <property type="match status" value="1"/>
</dbReference>
<dbReference type="AlphaFoldDB" id="Q8NS48"/>
<sequence length="272" mass="29380">MDVSRTSKVHPGWRVSTVLLAGVVIIGGIFTLPQKEEVKVSELQPQASAASIPSSSSTAGKAVEESPLTQFVENSTGSQITYMSLKDDFHTGTSTERFARPALSLSKLYIAEYVLEHGTNNEKSLAMEMIKDSSDVSAEILYEAYPESIEEIADQYGLLSTRGDAHWGYSVTSTYDLVKFVSALIIDDPDSPILEAMRNASAVAADGYPQDWGTAVLDEAEGSKWGWSDDLMLHSSVTFGEDYVVAAAVTGSKEDLTQLVENQLGEVVSQHG</sequence>
<keyword evidence="4" id="KW-1185">Reference proteome</keyword>
<evidence type="ECO:0000256" key="2">
    <source>
        <dbReference type="SAM" id="Phobius"/>
    </source>
</evidence>
<evidence type="ECO:0000256" key="1">
    <source>
        <dbReference type="SAM" id="MobiDB-lite"/>
    </source>
</evidence>
<reference evidence="4" key="1">
    <citation type="journal article" date="2003" name="Appl. Microbiol. Biotechnol.">
        <title>The Corynebacterium glutamicum genome: features and impacts on biotechnological processes.</title>
        <authorList>
            <person name="Ikeda M."/>
            <person name="Nakagawa S."/>
        </authorList>
    </citation>
    <scope>NUCLEOTIDE SEQUENCE [LARGE SCALE GENOMIC DNA]</scope>
    <source>
        <strain evidence="4">ATCC 13032 / DSM 20300 / BCRC 11384 / JCM 1318 / LMG 3730 / NCIMB 10025</strain>
    </source>
</reference>
<accession>Q8NS48</accession>
<evidence type="ECO:0000313" key="4">
    <source>
        <dbReference type="Proteomes" id="UP000000582"/>
    </source>
</evidence>
<dbReference type="InterPro" id="IPR012338">
    <property type="entry name" value="Beta-lactam/transpept-like"/>
</dbReference>
<dbReference type="STRING" id="196627.cg0954"/>
<dbReference type="EMBL" id="BA000036">
    <property type="protein sequence ID" value="BAB98227.1"/>
    <property type="molecule type" value="Genomic_DNA"/>
</dbReference>
<dbReference type="eggNOG" id="COG1686">
    <property type="taxonomic scope" value="Bacteria"/>
</dbReference>
<keyword evidence="2" id="KW-0472">Membrane</keyword>
<dbReference type="BioCyc" id="CORYNE:G18NG-10403-MONOMER"/>
<dbReference type="SUPFAM" id="SSF56601">
    <property type="entry name" value="beta-lactamase/transpeptidase-like"/>
    <property type="match status" value="1"/>
</dbReference>
<dbReference type="HOGENOM" id="CLU_058592_0_1_11"/>
<dbReference type="OrthoDB" id="4535618at2"/>
<evidence type="ECO:0000313" key="3">
    <source>
        <dbReference type="EMBL" id="BAB98227.1"/>
    </source>
</evidence>
<keyword evidence="2" id="KW-0812">Transmembrane</keyword>
<protein>
    <recommendedName>
        <fullName evidence="5">Serine hydrolase</fullName>
    </recommendedName>
</protein>
<feature type="region of interest" description="Disordered" evidence="1">
    <location>
        <begin position="43"/>
        <end position="68"/>
    </location>
</feature>
<feature type="compositionally biased region" description="Low complexity" evidence="1">
    <location>
        <begin position="47"/>
        <end position="61"/>
    </location>
</feature>
<gene>
    <name evidence="3" type="ordered locus">Cgl0834</name>
</gene>